<dbReference type="KEGG" id="dfi:AXF13_04890"/>
<accession>A0A0X8JJG0</accession>
<gene>
    <name evidence="2" type="ORF">AXF13_04890</name>
</gene>
<keyword evidence="3" id="KW-1185">Reference proteome</keyword>
<name>A0A0X8JJG0_9BACT</name>
<feature type="region of interest" description="Disordered" evidence="1">
    <location>
        <begin position="69"/>
        <end position="111"/>
    </location>
</feature>
<protein>
    <submittedName>
        <fullName evidence="2">Phage tail protein</fullName>
    </submittedName>
</protein>
<dbReference type="EMBL" id="CP014229">
    <property type="protein sequence ID" value="AMD89503.1"/>
    <property type="molecule type" value="Genomic_DNA"/>
</dbReference>
<evidence type="ECO:0000313" key="2">
    <source>
        <dbReference type="EMBL" id="AMD89503.1"/>
    </source>
</evidence>
<proteinExistence type="predicted"/>
<sequence>MLMSTIHTFDLRTGAFINSRPAQVVGGKELTVCANATPVAPPTDIPTGHAARWTGSAWEVVEDHRQHMDSKGTKIGGTPYWQPAEGDDWQSPPRYTEELGPLPEGAVTERPKKPLSVLKAEKEREITAACDAAIVASLTMPTSAPSSAEVAVAAASLASIDPDGPDTLLALHTARRDELLAAVAAADSTAALADVEVSYAV</sequence>
<dbReference type="Proteomes" id="UP000069241">
    <property type="component" value="Chromosome"/>
</dbReference>
<evidence type="ECO:0000313" key="3">
    <source>
        <dbReference type="Proteomes" id="UP000069241"/>
    </source>
</evidence>
<evidence type="ECO:0000256" key="1">
    <source>
        <dbReference type="SAM" id="MobiDB-lite"/>
    </source>
</evidence>
<reference evidence="3" key="1">
    <citation type="submission" date="2016-02" db="EMBL/GenBank/DDBJ databases">
        <authorList>
            <person name="Holder M.E."/>
            <person name="Ajami N.J."/>
            <person name="Petrosino J.F."/>
        </authorList>
    </citation>
    <scope>NUCLEOTIDE SEQUENCE [LARGE SCALE GENOMIC DNA]</scope>
    <source>
        <strain evidence="3">CCUG 45958</strain>
    </source>
</reference>
<organism evidence="2 3">
    <name type="scientific">Desulfovibrio fairfieldensis</name>
    <dbReference type="NCBI Taxonomy" id="44742"/>
    <lineage>
        <taxon>Bacteria</taxon>
        <taxon>Pseudomonadati</taxon>
        <taxon>Thermodesulfobacteriota</taxon>
        <taxon>Desulfovibrionia</taxon>
        <taxon>Desulfovibrionales</taxon>
        <taxon>Desulfovibrionaceae</taxon>
        <taxon>Desulfovibrio</taxon>
    </lineage>
</organism>
<dbReference type="AlphaFoldDB" id="A0A0X8JJG0"/>